<dbReference type="EnsemblPlants" id="TuG1812G0700002540.01.T01">
    <property type="protein sequence ID" value="TuG1812G0700002540.01.T01.cds260264"/>
    <property type="gene ID" value="TuG1812G0700002540.01"/>
</dbReference>
<protein>
    <submittedName>
        <fullName evidence="1">Uncharacterized protein</fullName>
    </submittedName>
</protein>
<proteinExistence type="predicted"/>
<reference evidence="1" key="2">
    <citation type="submission" date="2018-03" db="EMBL/GenBank/DDBJ databases">
        <title>The Triticum urartu genome reveals the dynamic nature of wheat genome evolution.</title>
        <authorList>
            <person name="Ling H."/>
            <person name="Ma B."/>
            <person name="Shi X."/>
            <person name="Liu H."/>
            <person name="Dong L."/>
            <person name="Sun H."/>
            <person name="Cao Y."/>
            <person name="Gao Q."/>
            <person name="Zheng S."/>
            <person name="Li Y."/>
            <person name="Yu Y."/>
            <person name="Du H."/>
            <person name="Qi M."/>
            <person name="Li Y."/>
            <person name="Yu H."/>
            <person name="Cui Y."/>
            <person name="Wang N."/>
            <person name="Chen C."/>
            <person name="Wu H."/>
            <person name="Zhao Y."/>
            <person name="Zhang J."/>
            <person name="Li Y."/>
            <person name="Zhou W."/>
            <person name="Zhang B."/>
            <person name="Hu W."/>
            <person name="Eijk M."/>
            <person name="Tang J."/>
            <person name="Witsenboer H."/>
            <person name="Zhao S."/>
            <person name="Li Z."/>
            <person name="Zhang A."/>
            <person name="Wang D."/>
            <person name="Liang C."/>
        </authorList>
    </citation>
    <scope>NUCLEOTIDE SEQUENCE [LARGE SCALE GENOMIC DNA]</scope>
    <source>
        <strain evidence="1">cv. G1812</strain>
    </source>
</reference>
<evidence type="ECO:0000313" key="2">
    <source>
        <dbReference type="Proteomes" id="UP000015106"/>
    </source>
</evidence>
<organism evidence="1 2">
    <name type="scientific">Triticum urartu</name>
    <name type="common">Red wild einkorn</name>
    <name type="synonym">Crithodium urartu</name>
    <dbReference type="NCBI Taxonomy" id="4572"/>
    <lineage>
        <taxon>Eukaryota</taxon>
        <taxon>Viridiplantae</taxon>
        <taxon>Streptophyta</taxon>
        <taxon>Embryophyta</taxon>
        <taxon>Tracheophyta</taxon>
        <taxon>Spermatophyta</taxon>
        <taxon>Magnoliopsida</taxon>
        <taxon>Liliopsida</taxon>
        <taxon>Poales</taxon>
        <taxon>Poaceae</taxon>
        <taxon>BOP clade</taxon>
        <taxon>Pooideae</taxon>
        <taxon>Triticodae</taxon>
        <taxon>Triticeae</taxon>
        <taxon>Triticinae</taxon>
        <taxon>Triticum</taxon>
    </lineage>
</organism>
<sequence>MRCSATTVYTATQQLVHATALRCNLEATLLVLQVIRGGAVVEHSPAVPRAPMQHSRGGSRCCIAALASGECSVMWCCNEARRRVLLRRCSARAAARCCCYGALAGGSRWCIVSLANGLNVAFDGAAMELAGGFPCVDAALAGD</sequence>
<keyword evidence="2" id="KW-1185">Reference proteome</keyword>
<accession>A0A8R7V0X3</accession>
<reference evidence="1" key="3">
    <citation type="submission" date="2022-06" db="UniProtKB">
        <authorList>
            <consortium name="EnsemblPlants"/>
        </authorList>
    </citation>
    <scope>IDENTIFICATION</scope>
</reference>
<dbReference type="Gramene" id="TuG1812G0700002540.01.T01">
    <property type="protein sequence ID" value="TuG1812G0700002540.01.T01.cds260264"/>
    <property type="gene ID" value="TuG1812G0700002540.01"/>
</dbReference>
<name>A0A8R7V0X3_TRIUA</name>
<dbReference type="Proteomes" id="UP000015106">
    <property type="component" value="Chromosome 7"/>
</dbReference>
<dbReference type="AlphaFoldDB" id="A0A8R7V0X3"/>
<evidence type="ECO:0000313" key="1">
    <source>
        <dbReference type="EnsemblPlants" id="TuG1812G0700002540.01.T01.cds260264"/>
    </source>
</evidence>
<reference evidence="2" key="1">
    <citation type="journal article" date="2013" name="Nature">
        <title>Draft genome of the wheat A-genome progenitor Triticum urartu.</title>
        <authorList>
            <person name="Ling H.Q."/>
            <person name="Zhao S."/>
            <person name="Liu D."/>
            <person name="Wang J."/>
            <person name="Sun H."/>
            <person name="Zhang C."/>
            <person name="Fan H."/>
            <person name="Li D."/>
            <person name="Dong L."/>
            <person name="Tao Y."/>
            <person name="Gao C."/>
            <person name="Wu H."/>
            <person name="Li Y."/>
            <person name="Cui Y."/>
            <person name="Guo X."/>
            <person name="Zheng S."/>
            <person name="Wang B."/>
            <person name="Yu K."/>
            <person name="Liang Q."/>
            <person name="Yang W."/>
            <person name="Lou X."/>
            <person name="Chen J."/>
            <person name="Feng M."/>
            <person name="Jian J."/>
            <person name="Zhang X."/>
            <person name="Luo G."/>
            <person name="Jiang Y."/>
            <person name="Liu J."/>
            <person name="Wang Z."/>
            <person name="Sha Y."/>
            <person name="Zhang B."/>
            <person name="Wu H."/>
            <person name="Tang D."/>
            <person name="Shen Q."/>
            <person name="Xue P."/>
            <person name="Zou S."/>
            <person name="Wang X."/>
            <person name="Liu X."/>
            <person name="Wang F."/>
            <person name="Yang Y."/>
            <person name="An X."/>
            <person name="Dong Z."/>
            <person name="Zhang K."/>
            <person name="Zhang X."/>
            <person name="Luo M.C."/>
            <person name="Dvorak J."/>
            <person name="Tong Y."/>
            <person name="Wang J."/>
            <person name="Yang H."/>
            <person name="Li Z."/>
            <person name="Wang D."/>
            <person name="Zhang A."/>
            <person name="Wang J."/>
        </authorList>
    </citation>
    <scope>NUCLEOTIDE SEQUENCE</scope>
    <source>
        <strain evidence="2">cv. G1812</strain>
    </source>
</reference>